<keyword evidence="1" id="KW-0812">Transmembrane</keyword>
<evidence type="ECO:0000313" key="2">
    <source>
        <dbReference type="EMBL" id="CEF69802.1"/>
    </source>
</evidence>
<dbReference type="WormBase" id="SRAE_2000444800">
    <property type="protein sequence ID" value="SRP07260"/>
    <property type="gene ID" value="WBGene00264680"/>
</dbReference>
<reference evidence="4" key="2">
    <citation type="submission" date="2020-12" db="UniProtKB">
        <authorList>
            <consortium name="WormBaseParasite"/>
        </authorList>
    </citation>
    <scope>IDENTIFICATION</scope>
</reference>
<reference evidence="2 3" key="1">
    <citation type="submission" date="2014-09" db="EMBL/GenBank/DDBJ databases">
        <authorList>
            <person name="Martin A.A."/>
        </authorList>
    </citation>
    <scope>NUCLEOTIDE SEQUENCE</scope>
    <source>
        <strain evidence="3">ED321</strain>
        <strain evidence="2">ED321 Heterogonic</strain>
    </source>
</reference>
<dbReference type="RefSeq" id="XP_024509001.1">
    <property type="nucleotide sequence ID" value="XM_024643320.1"/>
</dbReference>
<keyword evidence="1" id="KW-1133">Transmembrane helix</keyword>
<sequence length="250" mass="28145">MHIIIFIYNIITLTLISFIIGTPSLINYKLDKNSATRAEVLQYRPLSQAHVVPQIAIEPEVNPDDGDISMFRFINPSQLPKEAMLVKEDSNENSNDAFVIGMTPMEMENNPIEKNKFFNTKSIGEVPKIQHNSEGQFDINSKSLFNGNNAVANPASYFLQGGNFEKISKPNCQMVGCDGPYPEDIMNHITEPFTEISENNIPQTCKQHFIELNTCSNNKGYSIGMICTICCECTEEFITELKKTIGYKQN</sequence>
<dbReference type="AlphaFoldDB" id="A0A090LJ14"/>
<dbReference type="WBParaSite" id="SRAE_2000444800.1">
    <property type="protein sequence ID" value="SRAE_2000444800.1"/>
    <property type="gene ID" value="WBGene00264680"/>
</dbReference>
<dbReference type="Proteomes" id="UP000035682">
    <property type="component" value="Unplaced"/>
</dbReference>
<proteinExistence type="predicted"/>
<evidence type="ECO:0000313" key="4">
    <source>
        <dbReference type="WBParaSite" id="SRAE_2000444800.1"/>
    </source>
</evidence>
<keyword evidence="3" id="KW-1185">Reference proteome</keyword>
<gene>
    <name evidence="2 4 5" type="ORF">SRAE_2000444800</name>
</gene>
<protein>
    <submittedName>
        <fullName evidence="2 4">Uncharacterized protein</fullName>
    </submittedName>
</protein>
<dbReference type="OrthoDB" id="5800408at2759"/>
<dbReference type="CTD" id="36382173"/>
<organism evidence="2">
    <name type="scientific">Strongyloides ratti</name>
    <name type="common">Parasitic roundworm</name>
    <dbReference type="NCBI Taxonomy" id="34506"/>
    <lineage>
        <taxon>Eukaryota</taxon>
        <taxon>Metazoa</taxon>
        <taxon>Ecdysozoa</taxon>
        <taxon>Nematoda</taxon>
        <taxon>Chromadorea</taxon>
        <taxon>Rhabditida</taxon>
        <taxon>Tylenchina</taxon>
        <taxon>Panagrolaimomorpha</taxon>
        <taxon>Strongyloidoidea</taxon>
        <taxon>Strongyloididae</taxon>
        <taxon>Strongyloides</taxon>
    </lineage>
</organism>
<evidence type="ECO:0000313" key="3">
    <source>
        <dbReference type="Proteomes" id="UP000035682"/>
    </source>
</evidence>
<dbReference type="GeneID" id="36382173"/>
<feature type="transmembrane region" description="Helical" evidence="1">
    <location>
        <begin position="6"/>
        <end position="28"/>
    </location>
</feature>
<evidence type="ECO:0000313" key="5">
    <source>
        <dbReference type="WormBase" id="SRAE_2000444800"/>
    </source>
</evidence>
<keyword evidence="1" id="KW-0472">Membrane</keyword>
<name>A0A090LJ14_STRRB</name>
<accession>A0A090LJ14</accession>
<evidence type="ECO:0000256" key="1">
    <source>
        <dbReference type="SAM" id="Phobius"/>
    </source>
</evidence>
<dbReference type="EMBL" id="LN609529">
    <property type="protein sequence ID" value="CEF69802.1"/>
    <property type="molecule type" value="Genomic_DNA"/>
</dbReference>